<evidence type="ECO:0000313" key="1">
    <source>
        <dbReference type="EMBL" id="PKW17981.1"/>
    </source>
</evidence>
<keyword evidence="2" id="KW-1185">Reference proteome</keyword>
<gene>
    <name evidence="1" type="ORF">A8926_6024</name>
</gene>
<evidence type="ECO:0008006" key="3">
    <source>
        <dbReference type="Google" id="ProtNLM"/>
    </source>
</evidence>
<accession>A0A2N3Y559</accession>
<comment type="caution">
    <text evidence="1">The sequence shown here is derived from an EMBL/GenBank/DDBJ whole genome shotgun (WGS) entry which is preliminary data.</text>
</comment>
<dbReference type="NCBIfam" id="NF038159">
    <property type="entry name" value="lanthi_III_b"/>
    <property type="match status" value="1"/>
</dbReference>
<dbReference type="InterPro" id="IPR045825">
    <property type="entry name" value="RamS"/>
</dbReference>
<protein>
    <recommendedName>
        <fullName evidence="3">SapB/AmfS family lantipeptide</fullName>
    </recommendedName>
</protein>
<evidence type="ECO:0000313" key="2">
    <source>
        <dbReference type="Proteomes" id="UP000233786"/>
    </source>
</evidence>
<dbReference type="STRING" id="994479.GCA_000194155_05867"/>
<dbReference type="RefSeq" id="WP_010312159.1">
    <property type="nucleotide sequence ID" value="NZ_CP061007.1"/>
</dbReference>
<dbReference type="EMBL" id="PJNB01000001">
    <property type="protein sequence ID" value="PKW17981.1"/>
    <property type="molecule type" value="Genomic_DNA"/>
</dbReference>
<name>A0A2N3Y559_SACSN</name>
<organism evidence="1 2">
    <name type="scientific">Saccharopolyspora spinosa</name>
    <dbReference type="NCBI Taxonomy" id="60894"/>
    <lineage>
        <taxon>Bacteria</taxon>
        <taxon>Bacillati</taxon>
        <taxon>Actinomycetota</taxon>
        <taxon>Actinomycetes</taxon>
        <taxon>Pseudonocardiales</taxon>
        <taxon>Pseudonocardiaceae</taxon>
        <taxon>Saccharopolyspora</taxon>
    </lineage>
</organism>
<reference evidence="1" key="1">
    <citation type="submission" date="2017-12" db="EMBL/GenBank/DDBJ databases">
        <title>Sequencing the genomes of 1000 Actinobacteria strains.</title>
        <authorList>
            <person name="Klenk H.-P."/>
        </authorList>
    </citation>
    <scope>NUCLEOTIDE SEQUENCE [LARGE SCALE GENOMIC DNA]</scope>
    <source>
        <strain evidence="1">DSM 44228</strain>
    </source>
</reference>
<dbReference type="NCBIfam" id="NF033212">
    <property type="entry name" value="SapB_AmfS_lanti"/>
    <property type="match status" value="1"/>
</dbReference>
<sequence length="46" mass="4802">MGTILELQELDAPNELAYSDSNYGGSSNLSLLAACAHSTVSLLTCQ</sequence>
<dbReference type="Proteomes" id="UP000233786">
    <property type="component" value="Unassembled WGS sequence"/>
</dbReference>
<dbReference type="Pfam" id="PF19402">
    <property type="entry name" value="RamS"/>
    <property type="match status" value="1"/>
</dbReference>
<proteinExistence type="predicted"/>
<dbReference type="AlphaFoldDB" id="A0A2N3Y559"/>